<dbReference type="InterPro" id="IPR003673">
    <property type="entry name" value="CoA-Trfase_fam_III"/>
</dbReference>
<comment type="caution">
    <text evidence="2">The sequence shown here is derived from an EMBL/GenBank/DDBJ whole genome shotgun (WGS) entry which is preliminary data.</text>
</comment>
<dbReference type="Proteomes" id="UP000801428">
    <property type="component" value="Unassembled WGS sequence"/>
</dbReference>
<organism evidence="2 3">
    <name type="scientific">Curvularia kusanoi</name>
    <name type="common">Cochliobolus kusanoi</name>
    <dbReference type="NCBI Taxonomy" id="90978"/>
    <lineage>
        <taxon>Eukaryota</taxon>
        <taxon>Fungi</taxon>
        <taxon>Dikarya</taxon>
        <taxon>Ascomycota</taxon>
        <taxon>Pezizomycotina</taxon>
        <taxon>Dothideomycetes</taxon>
        <taxon>Pleosporomycetidae</taxon>
        <taxon>Pleosporales</taxon>
        <taxon>Pleosporineae</taxon>
        <taxon>Pleosporaceae</taxon>
        <taxon>Curvularia</taxon>
    </lineage>
</organism>
<dbReference type="Pfam" id="PF02515">
    <property type="entry name" value="CoA_transf_3"/>
    <property type="match status" value="1"/>
</dbReference>
<sequence>MATNGTNNHANGTKTVSKSLESYSIPHETQKIFQDGILNNLLIAPTLPDGIAGAASKVRFEGTSLPSIPINWRFAESISALKGLEAALINVLLSRRYGVEAQEAVINTDHAQLFFMSVLLNTIDPDGEAVGFADGDTSRYHRYFKNTDLHKQTSSVYRASATNIYRCKDGRYFHLHGSMNPEPTQDSLGLPHELDAGSAEESWKPYMDAVGRLDSPEMQRLASDVYKQAGTICWTPEDFKQSEHGKKNAHIGLYDIHAVENTKQPPCWWPDSPQTGAQRPLAGLKVVDLTRVIAAPAITRGLAELGASVMRITAEHVTDMSTLHVDLNWGKWNAHLDFRKAEDREKLRTLIQDADVVVQGYRPGVLDKYGFSPEGLLEMTKDRARGLIVVRENCYGWNGPWSYRSGWQQISDACCGVSMEFGRAMGNNEPVTPVFPNSDFCTGTAGVIAVLNAVLRRGAVGGSYRVDVALNYYSQWLVNSIGPYPQDIWEDVWTRNGKQVFRHYHNMGYTLPRFMRMLQEHAGDVVLRPEFFEKRYSGAIGKDVRCPKPIIQYPGGKVVLKYNVGTRGNGVDQARWPDDLMTEIVA</sequence>
<dbReference type="PANTHER" id="PTHR48229">
    <property type="entry name" value="CAIB/BAIF FAMILY ENZYME (AFU_ORTHOLOGUE AFUA_1G05360)-RELATED"/>
    <property type="match status" value="1"/>
</dbReference>
<accession>A0A9P4TFC9</accession>
<dbReference type="GO" id="GO:0003824">
    <property type="term" value="F:catalytic activity"/>
    <property type="evidence" value="ECO:0007669"/>
    <property type="project" value="InterPro"/>
</dbReference>
<dbReference type="SUPFAM" id="SSF89796">
    <property type="entry name" value="CoA-transferase family III (CaiB/BaiF)"/>
    <property type="match status" value="2"/>
</dbReference>
<gene>
    <name evidence="2" type="ORF">E8E13_009899</name>
</gene>
<dbReference type="AlphaFoldDB" id="A0A9P4TFC9"/>
<evidence type="ECO:0000256" key="1">
    <source>
        <dbReference type="ARBA" id="ARBA00008383"/>
    </source>
</evidence>
<dbReference type="Gene3D" id="3.40.50.10540">
    <property type="entry name" value="Crotonobetainyl-coa:carnitine coa-transferase, domain 1"/>
    <property type="match status" value="1"/>
</dbReference>
<name>A0A9P4TFC9_CURKU</name>
<keyword evidence="3" id="KW-1185">Reference proteome</keyword>
<protein>
    <submittedName>
        <fullName evidence="2">Uncharacterized protein</fullName>
    </submittedName>
</protein>
<evidence type="ECO:0000313" key="2">
    <source>
        <dbReference type="EMBL" id="KAF3002687.1"/>
    </source>
</evidence>
<proteinExistence type="inferred from homology"/>
<dbReference type="EMBL" id="SWKU01000011">
    <property type="protein sequence ID" value="KAF3002687.1"/>
    <property type="molecule type" value="Genomic_DNA"/>
</dbReference>
<dbReference type="InterPro" id="IPR023606">
    <property type="entry name" value="CoA-Trfase_III_dom_1_sf"/>
</dbReference>
<dbReference type="InterPro" id="IPR052985">
    <property type="entry name" value="CoA-trans_III_biosynth/detox"/>
</dbReference>
<evidence type="ECO:0000313" key="3">
    <source>
        <dbReference type="Proteomes" id="UP000801428"/>
    </source>
</evidence>
<reference evidence="2" key="1">
    <citation type="submission" date="2019-04" db="EMBL/GenBank/DDBJ databases">
        <title>Sequencing of skin fungus with MAO and IRED activity.</title>
        <authorList>
            <person name="Marsaioli A.J."/>
            <person name="Bonatto J.M.C."/>
            <person name="Reis Junior O."/>
        </authorList>
    </citation>
    <scope>NUCLEOTIDE SEQUENCE</scope>
    <source>
        <strain evidence="2">30M1</strain>
    </source>
</reference>
<dbReference type="OrthoDB" id="2308815at2759"/>
<dbReference type="PANTHER" id="PTHR48229:SF2">
    <property type="entry name" value="CAIB_BAIF FAMILY PROTEIN"/>
    <property type="match status" value="1"/>
</dbReference>
<comment type="similarity">
    <text evidence="1">Belongs to the CoA-transferase III family.</text>
</comment>